<evidence type="ECO:0008006" key="3">
    <source>
        <dbReference type="Google" id="ProtNLM"/>
    </source>
</evidence>
<comment type="caution">
    <text evidence="1">The sequence shown here is derived from an EMBL/GenBank/DDBJ whole genome shotgun (WGS) entry which is preliminary data.</text>
</comment>
<protein>
    <recommendedName>
        <fullName evidence="3">Tetratricopeptide repeat protein</fullName>
    </recommendedName>
</protein>
<sequence>MKTLVISILVFFAAVSLSAKNYEETMRLTILEMYKSHTSGKLNSLAGKFFRIGESEQDKWLPYYYAAYSYVSITFNVDDSDEIDASLDKAQEMLDKAMGLAPNESELYVLQGLLHSMRITSPMRGMKYSSLSREALEKATKLNPKNPRIWFCKAQNVYHTPSMFGGGAEKALPLFEKADCLFDSFKAPNALWPSWGEESNEELLEKIKKEL</sequence>
<dbReference type="SUPFAM" id="SSF48452">
    <property type="entry name" value="TPR-like"/>
    <property type="match status" value="1"/>
</dbReference>
<accession>A0A2U2BAL3</accession>
<dbReference type="Proteomes" id="UP000244956">
    <property type="component" value="Unassembled WGS sequence"/>
</dbReference>
<organism evidence="1 2">
    <name type="scientific">Marinilabilia rubra</name>
    <dbReference type="NCBI Taxonomy" id="2162893"/>
    <lineage>
        <taxon>Bacteria</taxon>
        <taxon>Pseudomonadati</taxon>
        <taxon>Bacteroidota</taxon>
        <taxon>Bacteroidia</taxon>
        <taxon>Marinilabiliales</taxon>
        <taxon>Marinilabiliaceae</taxon>
        <taxon>Marinilabilia</taxon>
    </lineage>
</organism>
<proteinExistence type="predicted"/>
<reference evidence="1 2" key="1">
    <citation type="submission" date="2018-05" db="EMBL/GenBank/DDBJ databases">
        <title>Marinilabilia rubrum sp. nov., isolated from saltern sediment.</title>
        <authorList>
            <person name="Zhang R."/>
        </authorList>
    </citation>
    <scope>NUCLEOTIDE SEQUENCE [LARGE SCALE GENOMIC DNA]</scope>
    <source>
        <strain evidence="1 2">WTE16</strain>
    </source>
</reference>
<keyword evidence="2" id="KW-1185">Reference proteome</keyword>
<evidence type="ECO:0000313" key="1">
    <source>
        <dbReference type="EMBL" id="PWE00104.1"/>
    </source>
</evidence>
<dbReference type="InterPro" id="IPR011990">
    <property type="entry name" value="TPR-like_helical_dom_sf"/>
</dbReference>
<evidence type="ECO:0000313" key="2">
    <source>
        <dbReference type="Proteomes" id="UP000244956"/>
    </source>
</evidence>
<name>A0A2U2BAL3_9BACT</name>
<dbReference type="RefSeq" id="WP_109263727.1">
    <property type="nucleotide sequence ID" value="NZ_QEWP01000004.1"/>
</dbReference>
<gene>
    <name evidence="1" type="ORF">DDZ16_07020</name>
</gene>
<dbReference type="OrthoDB" id="1150971at2"/>
<dbReference type="Gene3D" id="1.25.40.10">
    <property type="entry name" value="Tetratricopeptide repeat domain"/>
    <property type="match status" value="1"/>
</dbReference>
<dbReference type="AlphaFoldDB" id="A0A2U2BAL3"/>
<dbReference type="EMBL" id="QEWP01000004">
    <property type="protein sequence ID" value="PWE00104.1"/>
    <property type="molecule type" value="Genomic_DNA"/>
</dbReference>